<name>A0A0U5CXL3_9EURY</name>
<dbReference type="Pfam" id="PF02899">
    <property type="entry name" value="Phage_int_SAM_1"/>
    <property type="match status" value="1"/>
</dbReference>
<keyword evidence="3" id="KW-0233">DNA recombination</keyword>
<dbReference type="InterPro" id="IPR013762">
    <property type="entry name" value="Integrase-like_cat_sf"/>
</dbReference>
<evidence type="ECO:0000256" key="4">
    <source>
        <dbReference type="PROSITE-ProRule" id="PRU01248"/>
    </source>
</evidence>
<dbReference type="GO" id="GO:0006310">
    <property type="term" value="P:DNA recombination"/>
    <property type="evidence" value="ECO:0007669"/>
    <property type="project" value="UniProtKB-KW"/>
</dbReference>
<feature type="domain" description="Core-binding (CB)" evidence="7">
    <location>
        <begin position="7"/>
        <end position="94"/>
    </location>
</feature>
<evidence type="ECO:0000259" key="7">
    <source>
        <dbReference type="PROSITE" id="PS51900"/>
    </source>
</evidence>
<dbReference type="SUPFAM" id="SSF56349">
    <property type="entry name" value="DNA breaking-rejoining enzymes"/>
    <property type="match status" value="1"/>
</dbReference>
<evidence type="ECO:0000313" key="9">
    <source>
        <dbReference type="Proteomes" id="UP000066737"/>
    </source>
</evidence>
<dbReference type="EMBL" id="LN831302">
    <property type="protein sequence ID" value="CQH55049.1"/>
    <property type="molecule type" value="Genomic_DNA"/>
</dbReference>
<dbReference type="CDD" id="cd00397">
    <property type="entry name" value="DNA_BRE_C"/>
    <property type="match status" value="1"/>
</dbReference>
<dbReference type="AlphaFoldDB" id="A0A0U5CXL3"/>
<evidence type="ECO:0000256" key="2">
    <source>
        <dbReference type="ARBA" id="ARBA00023125"/>
    </source>
</evidence>
<dbReference type="InterPro" id="IPR004107">
    <property type="entry name" value="Integrase_SAM-like_N"/>
</dbReference>
<accession>A0A0U5CXL3</accession>
<sequence length="340" mass="39409">MTPDLKPIDPQEAKEWYLENRRGELADATYRAHKYRLSPFVEWCDTEGGVTNMNDLSGRHFHQYKKWRREKGDCNKVTMATQLSTLKVFIDFCESIDAVQPGLSDYIDPPTMKNKEDVNDDFVDADTAQAIIEYQRNFNYSQREHVIFELLWHTGMRNGALRAIDLDDYDNNERTLEVHHRPDDGTPLKNGKEGQRVVSLKPKVNQIVQDYIDHHRFTKTDDTGRKPLMTTRQGRISKTSIRSNCYRATRPCEYGLDCPHDRDPEDCDAANSYHAASKCPSSHASHSLRKGAITHARRSEVPIEAVSERMDVSADVLKKHYDKRTKKQEMKNRRGYFDNI</sequence>
<dbReference type="GO" id="GO:0015074">
    <property type="term" value="P:DNA integration"/>
    <property type="evidence" value="ECO:0007669"/>
    <property type="project" value="UniProtKB-KW"/>
</dbReference>
<organism evidence="8 9">
    <name type="scientific">Halobacterium hubeiense</name>
    <dbReference type="NCBI Taxonomy" id="1407499"/>
    <lineage>
        <taxon>Archaea</taxon>
        <taxon>Methanobacteriati</taxon>
        <taxon>Methanobacteriota</taxon>
        <taxon>Stenosarchaea group</taxon>
        <taxon>Halobacteria</taxon>
        <taxon>Halobacteriales</taxon>
        <taxon>Halobacteriaceae</taxon>
        <taxon>Halobacterium</taxon>
    </lineage>
</organism>
<feature type="region of interest" description="Disordered" evidence="5">
    <location>
        <begin position="270"/>
        <end position="295"/>
    </location>
</feature>
<dbReference type="PROSITE" id="PS51900">
    <property type="entry name" value="CB"/>
    <property type="match status" value="1"/>
</dbReference>
<dbReference type="PANTHER" id="PTHR30349">
    <property type="entry name" value="PHAGE INTEGRASE-RELATED"/>
    <property type="match status" value="1"/>
</dbReference>
<dbReference type="RefSeq" id="WP_059056603.1">
    <property type="nucleotide sequence ID" value="NZ_LN831302.1"/>
</dbReference>
<keyword evidence="9" id="KW-1185">Reference proteome</keyword>
<proteinExistence type="predicted"/>
<evidence type="ECO:0000256" key="5">
    <source>
        <dbReference type="SAM" id="MobiDB-lite"/>
    </source>
</evidence>
<feature type="domain" description="Tyr recombinase" evidence="6">
    <location>
        <begin position="118"/>
        <end position="334"/>
    </location>
</feature>
<dbReference type="PROSITE" id="PS51898">
    <property type="entry name" value="TYR_RECOMBINASE"/>
    <property type="match status" value="1"/>
</dbReference>
<gene>
    <name evidence="8" type="ORF">HHUB_2173</name>
</gene>
<dbReference type="InterPro" id="IPR050090">
    <property type="entry name" value="Tyrosine_recombinase_XerCD"/>
</dbReference>
<dbReference type="STRING" id="1407499.HHUB_2173"/>
<dbReference type="Gene3D" id="1.10.443.10">
    <property type="entry name" value="Intergrase catalytic core"/>
    <property type="match status" value="1"/>
</dbReference>
<dbReference type="Pfam" id="PF00589">
    <property type="entry name" value="Phage_integrase"/>
    <property type="match status" value="1"/>
</dbReference>
<protein>
    <submittedName>
        <fullName evidence="8">XerC/D-like integrase</fullName>
    </submittedName>
</protein>
<dbReference type="PANTHER" id="PTHR30349:SF41">
    <property type="entry name" value="INTEGRASE_RECOMBINASE PROTEIN MJ0367-RELATED"/>
    <property type="match status" value="1"/>
</dbReference>
<reference evidence="9" key="1">
    <citation type="journal article" date="2016" name="Environ. Microbiol.">
        <title>The complete genome of a viable archaeum isolated from 123-million-year-old rock salt.</title>
        <authorList>
            <person name="Jaakkola S.T."/>
            <person name="Pfeiffer F."/>
            <person name="Ravantti J.J."/>
            <person name="Guo Q."/>
            <person name="Liu Y."/>
            <person name="Chen X."/>
            <person name="Ma H."/>
            <person name="Yang C."/>
            <person name="Oksanen H.M."/>
            <person name="Bamford D.H."/>
        </authorList>
    </citation>
    <scope>NUCLEOTIDE SEQUENCE</scope>
    <source>
        <strain evidence="9">JI20-1</strain>
    </source>
</reference>
<keyword evidence="1" id="KW-0229">DNA integration</keyword>
<keyword evidence="2 4" id="KW-0238">DNA-binding</keyword>
<dbReference type="InterPro" id="IPR044068">
    <property type="entry name" value="CB"/>
</dbReference>
<dbReference type="InterPro" id="IPR010998">
    <property type="entry name" value="Integrase_recombinase_N"/>
</dbReference>
<dbReference type="GO" id="GO:0003677">
    <property type="term" value="F:DNA binding"/>
    <property type="evidence" value="ECO:0007669"/>
    <property type="project" value="UniProtKB-UniRule"/>
</dbReference>
<evidence type="ECO:0000256" key="1">
    <source>
        <dbReference type="ARBA" id="ARBA00022908"/>
    </source>
</evidence>
<dbReference type="InterPro" id="IPR011010">
    <property type="entry name" value="DNA_brk_join_enz"/>
</dbReference>
<evidence type="ECO:0000259" key="6">
    <source>
        <dbReference type="PROSITE" id="PS51898"/>
    </source>
</evidence>
<evidence type="ECO:0000256" key="3">
    <source>
        <dbReference type="ARBA" id="ARBA00023172"/>
    </source>
</evidence>
<dbReference type="Proteomes" id="UP000066737">
    <property type="component" value="Chromosome I"/>
</dbReference>
<dbReference type="GeneID" id="26658832"/>
<dbReference type="OrthoDB" id="198497at2157"/>
<evidence type="ECO:0000313" key="8">
    <source>
        <dbReference type="EMBL" id="CQH55049.1"/>
    </source>
</evidence>
<dbReference type="KEGG" id="hhb:Hhub_2173"/>
<dbReference type="InterPro" id="IPR002104">
    <property type="entry name" value="Integrase_catalytic"/>
</dbReference>
<dbReference type="Gene3D" id="1.10.150.130">
    <property type="match status" value="1"/>
</dbReference>